<organism evidence="1 2">
    <name type="scientific">Haloarcula sebkhae</name>
    <dbReference type="NCBI Taxonomy" id="932660"/>
    <lineage>
        <taxon>Archaea</taxon>
        <taxon>Methanobacteriati</taxon>
        <taxon>Methanobacteriota</taxon>
        <taxon>Stenosarchaea group</taxon>
        <taxon>Halobacteria</taxon>
        <taxon>Halobacteriales</taxon>
        <taxon>Haloarculaceae</taxon>
        <taxon>Haloarcula</taxon>
    </lineage>
</organism>
<proteinExistence type="predicted"/>
<comment type="caution">
    <text evidence="1">The sequence shown here is derived from an EMBL/GenBank/DDBJ whole genome shotgun (WGS) entry which is preliminary data.</text>
</comment>
<reference evidence="1" key="2">
    <citation type="submission" date="2020-09" db="EMBL/GenBank/DDBJ databases">
        <authorList>
            <person name="Sun Q."/>
            <person name="Ohkuma M."/>
        </authorList>
    </citation>
    <scope>NUCLEOTIDE SEQUENCE</scope>
    <source>
        <strain evidence="1">JCM 19018</strain>
    </source>
</reference>
<sequence length="84" mass="10140">MEQCGYHYRGWDDEENLLVRDLHFSSWWDGHDTSEYEHLTIELEYLRRTRNEPDPAPEYIEDCRQSVQKQIDRFDGVAVDDTAF</sequence>
<protein>
    <submittedName>
        <fullName evidence="1">Uncharacterized protein</fullName>
    </submittedName>
</protein>
<gene>
    <name evidence="1" type="ORF">GCM10009067_33630</name>
</gene>
<name>A0A830EV22_9EURY</name>
<evidence type="ECO:0000313" key="2">
    <source>
        <dbReference type="Proteomes" id="UP000614221"/>
    </source>
</evidence>
<dbReference type="AlphaFoldDB" id="A0A830EV22"/>
<dbReference type="EMBL" id="BMPD01000006">
    <property type="protein sequence ID" value="GGK78520.1"/>
    <property type="molecule type" value="Genomic_DNA"/>
</dbReference>
<dbReference type="RefSeq" id="WP_229775363.1">
    <property type="nucleotide sequence ID" value="NZ_BMPD01000006.1"/>
</dbReference>
<evidence type="ECO:0000313" key="1">
    <source>
        <dbReference type="EMBL" id="GGK78520.1"/>
    </source>
</evidence>
<accession>A0A830EV22</accession>
<dbReference type="Proteomes" id="UP000614221">
    <property type="component" value="Unassembled WGS sequence"/>
</dbReference>
<reference evidence="1" key="1">
    <citation type="journal article" date="2014" name="Int. J. Syst. Evol. Microbiol.">
        <title>Complete genome sequence of Corynebacterium casei LMG S-19264T (=DSM 44701T), isolated from a smear-ripened cheese.</title>
        <authorList>
            <consortium name="US DOE Joint Genome Institute (JGI-PGF)"/>
            <person name="Walter F."/>
            <person name="Albersmeier A."/>
            <person name="Kalinowski J."/>
            <person name="Ruckert C."/>
        </authorList>
    </citation>
    <scope>NUCLEOTIDE SEQUENCE</scope>
    <source>
        <strain evidence="1">JCM 19018</strain>
    </source>
</reference>